<protein>
    <recommendedName>
        <fullName evidence="3">Potassium channel domain-containing protein</fullName>
    </recommendedName>
</protein>
<dbReference type="InterPro" id="IPR013099">
    <property type="entry name" value="K_chnl_dom"/>
</dbReference>
<dbReference type="Pfam" id="PF07885">
    <property type="entry name" value="Ion_trans_2"/>
    <property type="match status" value="1"/>
</dbReference>
<feature type="domain" description="Potassium channel" evidence="3">
    <location>
        <begin position="20"/>
        <end position="104"/>
    </location>
</feature>
<evidence type="ECO:0000259" key="3">
    <source>
        <dbReference type="Pfam" id="PF07885"/>
    </source>
</evidence>
<evidence type="ECO:0000313" key="5">
    <source>
        <dbReference type="Proteomes" id="UP000054937"/>
    </source>
</evidence>
<dbReference type="SUPFAM" id="SSF81324">
    <property type="entry name" value="Voltage-gated potassium channels"/>
    <property type="match status" value="1"/>
</dbReference>
<comment type="caution">
    <text evidence="4">The sequence shown here is derived from an EMBL/GenBank/DDBJ whole genome shotgun (WGS) entry which is preliminary data.</text>
</comment>
<feature type="region of interest" description="Disordered" evidence="1">
    <location>
        <begin position="558"/>
        <end position="580"/>
    </location>
</feature>
<feature type="compositionally biased region" description="Basic and acidic residues" evidence="1">
    <location>
        <begin position="688"/>
        <end position="699"/>
    </location>
</feature>
<dbReference type="AlphaFoldDB" id="A0A0V0QQU7"/>
<keyword evidence="2" id="KW-0472">Membrane</keyword>
<feature type="compositionally biased region" description="Low complexity" evidence="1">
    <location>
        <begin position="566"/>
        <end position="580"/>
    </location>
</feature>
<keyword evidence="2" id="KW-0812">Transmembrane</keyword>
<dbReference type="Gene3D" id="1.10.287.70">
    <property type="match status" value="1"/>
</dbReference>
<dbReference type="PRINTS" id="PR00169">
    <property type="entry name" value="KCHANNEL"/>
</dbReference>
<dbReference type="EMBL" id="LDAU01000114">
    <property type="protein sequence ID" value="KRX04655.1"/>
    <property type="molecule type" value="Genomic_DNA"/>
</dbReference>
<name>A0A0V0QQU7_PSEPJ</name>
<dbReference type="OMA" id="NIKFANC"/>
<gene>
    <name evidence="4" type="ORF">PPERSA_04470</name>
</gene>
<dbReference type="OrthoDB" id="433309at2759"/>
<dbReference type="GO" id="GO:0008076">
    <property type="term" value="C:voltage-gated potassium channel complex"/>
    <property type="evidence" value="ECO:0007669"/>
    <property type="project" value="TreeGrafter"/>
</dbReference>
<evidence type="ECO:0000256" key="1">
    <source>
        <dbReference type="SAM" id="MobiDB-lite"/>
    </source>
</evidence>
<dbReference type="InParanoid" id="A0A0V0QQU7"/>
<feature type="transmembrane region" description="Helical" evidence="2">
    <location>
        <begin position="80"/>
        <end position="101"/>
    </location>
</feature>
<feature type="region of interest" description="Disordered" evidence="1">
    <location>
        <begin position="676"/>
        <end position="706"/>
    </location>
</feature>
<keyword evidence="2" id="KW-1133">Transmembrane helix</keyword>
<evidence type="ECO:0000256" key="2">
    <source>
        <dbReference type="SAM" id="Phobius"/>
    </source>
</evidence>
<dbReference type="PANTHER" id="PTHR47735">
    <property type="entry name" value="POTASSIUM VOLTAGE-GATED CHANNEL SUBFAMILY KQT MEMBER 4"/>
    <property type="match status" value="1"/>
</dbReference>
<dbReference type="GO" id="GO:0005249">
    <property type="term" value="F:voltage-gated potassium channel activity"/>
    <property type="evidence" value="ECO:0007669"/>
    <property type="project" value="InterPro"/>
</dbReference>
<dbReference type="InterPro" id="IPR003937">
    <property type="entry name" value="K_chnl_volt-dep_KCNQ"/>
</dbReference>
<dbReference type="PANTHER" id="PTHR47735:SF9">
    <property type="entry name" value="POTASSIUM VOLTAGE-GATED CHANNEL SUBFAMILY KQT MEMBER 4-LIKE ISOFORM X1"/>
    <property type="match status" value="1"/>
</dbReference>
<accession>A0A0V0QQU7</accession>
<organism evidence="4 5">
    <name type="scientific">Pseudocohnilembus persalinus</name>
    <name type="common">Ciliate</name>
    <dbReference type="NCBI Taxonomy" id="266149"/>
    <lineage>
        <taxon>Eukaryota</taxon>
        <taxon>Sar</taxon>
        <taxon>Alveolata</taxon>
        <taxon>Ciliophora</taxon>
        <taxon>Intramacronucleata</taxon>
        <taxon>Oligohymenophorea</taxon>
        <taxon>Scuticociliatia</taxon>
        <taxon>Philasterida</taxon>
        <taxon>Pseudocohnilembidae</taxon>
        <taxon>Pseudocohnilembus</taxon>
    </lineage>
</organism>
<dbReference type="Proteomes" id="UP000054937">
    <property type="component" value="Unassembled WGS sequence"/>
</dbReference>
<sequence>MNVIDFLTSLKAMSIVFVIIVIVNIFTAVLIYYAEGNLIKQDNVERSQIQTIPDAMWWSVLTMTTIGYGDKVPHSIFGKIIACFTAFMGITVIAMPVAILGTNFSQTYENQQEQEQITEIKEDCLEEHRQNQNIETVDQMNQDEKNRIFMNTRLLLLYDNNQELFELLNSSNQMYEVVSQNIQTLYEALGDHFDLNLDKTKGKLTVKEMQKKKDQEKKKLKATKLFLNKNQNNHNESINQNNTQNQSNIIQFLKNNNEGSTNRLILQVNNNNIQNNNVQKNQQSNNSRNDENLIFSNQMEKALKQNPQNQQLDIKQPNQDINQQNDNILEKIQEEESQKFGSMVNSIQTPIFDLKKSLITQNITINNTKTEQNKQNENLVFNFDQQNNQNNLQQNNTATFRNLKKNQSQEIQLINELKSKNFSASPTKSNNFLVFSGQNSDDQSWYTSQVKSGLTTQHRQQNSHNSQQTEIKYNQSQNQNQGILQKQMQNYNLQNFGVEQNSNGSKNTNKNNNPYQKEKYQQQFFPQSDMKQMSLKKLNSEGNVYNSQTSMQFHDGFYQQLGSPYSNKNKNNKNNSHNQFSSSTSIFFQKNQQKVGANNIKFANCRNESESSRNIEEKFIQKNKKISEDIKEDLNSQSQLLKYEQQEKQIQEQNEMINNLSVYDILNFLNNKNLDQKQQEQNQTQNKSQDKNLFKEQNKEQQTISSYQNMSLKELLQQIQQKDSKTKQKLE</sequence>
<keyword evidence="5" id="KW-1185">Reference proteome</keyword>
<reference evidence="4 5" key="1">
    <citation type="journal article" date="2015" name="Sci. Rep.">
        <title>Genome of the facultative scuticociliatosis pathogen Pseudocohnilembus persalinus provides insight into its virulence through horizontal gene transfer.</title>
        <authorList>
            <person name="Xiong J."/>
            <person name="Wang G."/>
            <person name="Cheng J."/>
            <person name="Tian M."/>
            <person name="Pan X."/>
            <person name="Warren A."/>
            <person name="Jiang C."/>
            <person name="Yuan D."/>
            <person name="Miao W."/>
        </authorList>
    </citation>
    <scope>NUCLEOTIDE SEQUENCE [LARGE SCALE GENOMIC DNA]</scope>
    <source>
        <strain evidence="4">36N120E</strain>
    </source>
</reference>
<evidence type="ECO:0000313" key="4">
    <source>
        <dbReference type="EMBL" id="KRX04655.1"/>
    </source>
</evidence>
<proteinExistence type="predicted"/>
<feature type="transmembrane region" description="Helical" evidence="2">
    <location>
        <begin position="12"/>
        <end position="33"/>
    </location>
</feature>